<comment type="caution">
    <text evidence="3">The sequence shown here is derived from an EMBL/GenBank/DDBJ whole genome shotgun (WGS) entry which is preliminary data.</text>
</comment>
<gene>
    <name evidence="3" type="ORF">BJ992_006318</name>
</gene>
<organism evidence="3 4">
    <name type="scientific">Sphaerisporangium rubeum</name>
    <dbReference type="NCBI Taxonomy" id="321317"/>
    <lineage>
        <taxon>Bacteria</taxon>
        <taxon>Bacillati</taxon>
        <taxon>Actinomycetota</taxon>
        <taxon>Actinomycetes</taxon>
        <taxon>Streptosporangiales</taxon>
        <taxon>Streptosporangiaceae</taxon>
        <taxon>Sphaerisporangium</taxon>
    </lineage>
</organism>
<dbReference type="Proteomes" id="UP000555564">
    <property type="component" value="Unassembled WGS sequence"/>
</dbReference>
<evidence type="ECO:0000259" key="2">
    <source>
        <dbReference type="Pfam" id="PF23859"/>
    </source>
</evidence>
<dbReference type="Pfam" id="PF23859">
    <property type="entry name" value="DpdA"/>
    <property type="match status" value="1"/>
</dbReference>
<keyword evidence="4" id="KW-1185">Reference proteome</keyword>
<evidence type="ECO:0000256" key="1">
    <source>
        <dbReference type="SAM" id="MobiDB-lite"/>
    </source>
</evidence>
<protein>
    <recommendedName>
        <fullName evidence="2">DeoxyPurine in DNA protein A domain-containing protein</fullName>
    </recommendedName>
</protein>
<feature type="region of interest" description="Disordered" evidence="1">
    <location>
        <begin position="73"/>
        <end position="102"/>
    </location>
</feature>
<evidence type="ECO:0000313" key="4">
    <source>
        <dbReference type="Proteomes" id="UP000555564"/>
    </source>
</evidence>
<feature type="domain" description="DeoxyPurine in DNA protein A" evidence="2">
    <location>
        <begin position="3"/>
        <end position="70"/>
    </location>
</feature>
<dbReference type="EMBL" id="JACHIU010000001">
    <property type="protein sequence ID" value="MBB6476887.1"/>
    <property type="molecule type" value="Genomic_DNA"/>
</dbReference>
<sequence length="102" mass="11373">MATYTHTIGGLDFAAPQDWMCEPFMLERTGLSIAEHQERTVANYLHLRAITPELPFIPVLQGWHLADRLPALHRPDPQLQRRRPSRNPLPAGATAVDAAPDG</sequence>
<name>A0A7X0IKJ4_9ACTN</name>
<accession>A0A7X0IKJ4</accession>
<dbReference type="InterPro" id="IPR055645">
    <property type="entry name" value="DpdA"/>
</dbReference>
<proteinExistence type="predicted"/>
<dbReference type="AlphaFoldDB" id="A0A7X0IKJ4"/>
<reference evidence="3 4" key="1">
    <citation type="submission" date="2020-08" db="EMBL/GenBank/DDBJ databases">
        <title>Sequencing the genomes of 1000 actinobacteria strains.</title>
        <authorList>
            <person name="Klenk H.-P."/>
        </authorList>
    </citation>
    <scope>NUCLEOTIDE SEQUENCE [LARGE SCALE GENOMIC DNA]</scope>
    <source>
        <strain evidence="3 4">DSM 44936</strain>
    </source>
</reference>
<evidence type="ECO:0000313" key="3">
    <source>
        <dbReference type="EMBL" id="MBB6476887.1"/>
    </source>
</evidence>